<dbReference type="InterPro" id="IPR045177">
    <property type="entry name" value="FDM1-5/IDN2"/>
</dbReference>
<dbReference type="PANTHER" id="PTHR21596">
    <property type="entry name" value="RIBONUCLEASE P SUBUNIT P38"/>
    <property type="match status" value="1"/>
</dbReference>
<name>A0AAV3RLG3_LITER</name>
<keyword evidence="3" id="KW-1185">Reference proteome</keyword>
<accession>A0AAV3RLG3</accession>
<reference evidence="2 3" key="1">
    <citation type="submission" date="2024-01" db="EMBL/GenBank/DDBJ databases">
        <title>The complete chloroplast genome sequence of Lithospermum erythrorhizon: insights into the phylogenetic relationship among Boraginaceae species and the maternal lineages of purple gromwells.</title>
        <authorList>
            <person name="Okada T."/>
            <person name="Watanabe K."/>
        </authorList>
    </citation>
    <scope>NUCLEOTIDE SEQUENCE [LARGE SCALE GENOMIC DNA]</scope>
</reference>
<organism evidence="2 3">
    <name type="scientific">Lithospermum erythrorhizon</name>
    <name type="common">Purple gromwell</name>
    <name type="synonym">Lithospermum officinale var. erythrorhizon</name>
    <dbReference type="NCBI Taxonomy" id="34254"/>
    <lineage>
        <taxon>Eukaryota</taxon>
        <taxon>Viridiplantae</taxon>
        <taxon>Streptophyta</taxon>
        <taxon>Embryophyta</taxon>
        <taxon>Tracheophyta</taxon>
        <taxon>Spermatophyta</taxon>
        <taxon>Magnoliopsida</taxon>
        <taxon>eudicotyledons</taxon>
        <taxon>Gunneridae</taxon>
        <taxon>Pentapetalae</taxon>
        <taxon>asterids</taxon>
        <taxon>lamiids</taxon>
        <taxon>Boraginales</taxon>
        <taxon>Boraginaceae</taxon>
        <taxon>Boraginoideae</taxon>
        <taxon>Lithospermeae</taxon>
        <taxon>Lithospermum</taxon>
    </lineage>
</organism>
<dbReference type="Pfam" id="PF03469">
    <property type="entry name" value="XH"/>
    <property type="match status" value="1"/>
</dbReference>
<feature type="domain" description="Factor of DNA methylation 1-5/IDN2" evidence="1">
    <location>
        <begin position="46"/>
        <end position="79"/>
    </location>
</feature>
<comment type="caution">
    <text evidence="2">The sequence shown here is derived from an EMBL/GenBank/DDBJ whole genome shotgun (WGS) entry which is preliminary data.</text>
</comment>
<dbReference type="EMBL" id="BAABME010010298">
    <property type="protein sequence ID" value="GAA0177271.1"/>
    <property type="molecule type" value="Genomic_DNA"/>
</dbReference>
<dbReference type="InterPro" id="IPR005379">
    <property type="entry name" value="FDM1-5/IDN2_XH"/>
</dbReference>
<gene>
    <name evidence="2" type="ORF">LIER_29677</name>
</gene>
<dbReference type="Proteomes" id="UP001454036">
    <property type="component" value="Unassembled WGS sequence"/>
</dbReference>
<dbReference type="PANTHER" id="PTHR21596:SF3">
    <property type="entry name" value="FACTOR OF DNA METHYLATION 1-RELATED"/>
    <property type="match status" value="1"/>
</dbReference>
<evidence type="ECO:0000313" key="2">
    <source>
        <dbReference type="EMBL" id="GAA0177271.1"/>
    </source>
</evidence>
<dbReference type="GO" id="GO:0080188">
    <property type="term" value="P:gene silencing by siRNA-directed DNA methylation"/>
    <property type="evidence" value="ECO:0007669"/>
    <property type="project" value="InterPro"/>
</dbReference>
<dbReference type="AlphaFoldDB" id="A0AAV3RLG3"/>
<protein>
    <recommendedName>
        <fullName evidence="1">Factor of DNA methylation 1-5/IDN2 domain-containing protein</fullName>
    </recommendedName>
</protein>
<proteinExistence type="predicted"/>
<sequence>MQDVADLFNALLSKERESNDELQKARRVLIEGSKEVLCSSQTLGIKRMGDIDEKTFQKACKARFPTEEAQIKAAELCSL</sequence>
<evidence type="ECO:0000259" key="1">
    <source>
        <dbReference type="Pfam" id="PF03469"/>
    </source>
</evidence>
<evidence type="ECO:0000313" key="3">
    <source>
        <dbReference type="Proteomes" id="UP001454036"/>
    </source>
</evidence>